<evidence type="ECO:0000313" key="3">
    <source>
        <dbReference type="Proteomes" id="UP001595279"/>
    </source>
</evidence>
<dbReference type="InterPro" id="IPR011059">
    <property type="entry name" value="Metal-dep_hydrolase_composite"/>
</dbReference>
<dbReference type="NCBIfam" id="NF005748">
    <property type="entry name" value="PRK07572.1"/>
    <property type="match status" value="1"/>
</dbReference>
<dbReference type="InterPro" id="IPR052349">
    <property type="entry name" value="Metallo-hydrolase_Enzymes"/>
</dbReference>
<dbReference type="Gene3D" id="3.20.20.140">
    <property type="entry name" value="Metal-dependent hydrolases"/>
    <property type="match status" value="1"/>
</dbReference>
<dbReference type="PANTHER" id="PTHR32027">
    <property type="entry name" value="CYTOSINE DEAMINASE"/>
    <property type="match status" value="1"/>
</dbReference>
<evidence type="ECO:0000313" key="2">
    <source>
        <dbReference type="EMBL" id="MFC3040825.1"/>
    </source>
</evidence>
<dbReference type="InterPro" id="IPR013108">
    <property type="entry name" value="Amidohydro_3"/>
</dbReference>
<dbReference type="InterPro" id="IPR032466">
    <property type="entry name" value="Metal_Hydrolase"/>
</dbReference>
<comment type="caution">
    <text evidence="2">The sequence shown here is derived from an EMBL/GenBank/DDBJ whole genome shotgun (WGS) entry which is preliminary data.</text>
</comment>
<proteinExistence type="predicted"/>
<dbReference type="SUPFAM" id="SSF51556">
    <property type="entry name" value="Metallo-dependent hydrolases"/>
    <property type="match status" value="1"/>
</dbReference>
<feature type="domain" description="Amidohydrolase 3" evidence="1">
    <location>
        <begin position="41"/>
        <end position="403"/>
    </location>
</feature>
<evidence type="ECO:0000259" key="1">
    <source>
        <dbReference type="Pfam" id="PF07969"/>
    </source>
</evidence>
<keyword evidence="3" id="KW-1185">Reference proteome</keyword>
<name>A0ABV7CXC6_9BACI</name>
<protein>
    <submittedName>
        <fullName evidence="2">Cytosine deaminase</fullName>
    </submittedName>
</protein>
<gene>
    <name evidence="2" type="primary">codA</name>
    <name evidence="2" type="ORF">ACFOGI_11255</name>
</gene>
<dbReference type="RefSeq" id="WP_390272460.1">
    <property type="nucleotide sequence ID" value="NZ_JBHRSA010000043.1"/>
</dbReference>
<sequence>MLLKNAKLYGQEGQWYIDIKEGRIHAITQDTNTSASDDGHTVDLNGKMVLPPYVEPHIHLDYALTAGTPRWNKSGSVFEGIEIWSERKQIVQETKEDIKQRALRALQMQIKHGIQHVRTHADVSDPTLKGLEALLEVKEEIKPWVDLQIVALPQEGLYTKPDGEDLLVKALEMGADVVGGIPHYELTREDGVRSVFKALELAEKYDKLVDIHCDEIDDDQSRYLEVLAGEALKMGIGHRVTASHTTAMASYSNAYTYKLFQTLRKAGIHFVALPKANLHLQGRFDNHPVRRGLTRVKELSDAGINVCFGLDSIVDPWYPLGDGNLMHVVEIGLHACHMTDHDHIVTALELITTNGAKALSIEKDYGVEEGNTANLIVIDSDSEYEAVRTQAPVLYSIRNGEIMVETKPAETTMNVPFFK</sequence>
<dbReference type="SUPFAM" id="SSF51338">
    <property type="entry name" value="Composite domain of metallo-dependent hydrolases"/>
    <property type="match status" value="1"/>
</dbReference>
<dbReference type="Proteomes" id="UP001595279">
    <property type="component" value="Unassembled WGS sequence"/>
</dbReference>
<dbReference type="NCBIfam" id="NF006685">
    <property type="entry name" value="PRK09230.1"/>
    <property type="match status" value="1"/>
</dbReference>
<accession>A0ABV7CXC6</accession>
<dbReference type="CDD" id="cd01293">
    <property type="entry name" value="Bact_CD"/>
    <property type="match status" value="1"/>
</dbReference>
<dbReference type="PANTHER" id="PTHR32027:SF0">
    <property type="entry name" value="CYTOSINE DEAMINASE"/>
    <property type="match status" value="1"/>
</dbReference>
<dbReference type="Pfam" id="PF07969">
    <property type="entry name" value="Amidohydro_3"/>
    <property type="match status" value="1"/>
</dbReference>
<reference evidence="3" key="1">
    <citation type="journal article" date="2019" name="Int. J. Syst. Evol. Microbiol.">
        <title>The Global Catalogue of Microorganisms (GCM) 10K type strain sequencing project: providing services to taxonomists for standard genome sequencing and annotation.</title>
        <authorList>
            <consortium name="The Broad Institute Genomics Platform"/>
            <consortium name="The Broad Institute Genome Sequencing Center for Infectious Disease"/>
            <person name="Wu L."/>
            <person name="Ma J."/>
        </authorList>
    </citation>
    <scope>NUCLEOTIDE SEQUENCE [LARGE SCALE GENOMIC DNA]</scope>
    <source>
        <strain evidence="3">KCTC 13128</strain>
    </source>
</reference>
<dbReference type="Gene3D" id="2.30.40.10">
    <property type="entry name" value="Urease, subunit C, domain 1"/>
    <property type="match status" value="1"/>
</dbReference>
<dbReference type="EMBL" id="JBHRSA010000043">
    <property type="protein sequence ID" value="MFC3040825.1"/>
    <property type="molecule type" value="Genomic_DNA"/>
</dbReference>
<organism evidence="2 3">
    <name type="scientific">Virgibacillus xinjiangensis</name>
    <dbReference type="NCBI Taxonomy" id="393090"/>
    <lineage>
        <taxon>Bacteria</taxon>
        <taxon>Bacillati</taxon>
        <taxon>Bacillota</taxon>
        <taxon>Bacilli</taxon>
        <taxon>Bacillales</taxon>
        <taxon>Bacillaceae</taxon>
        <taxon>Virgibacillus</taxon>
    </lineage>
</organism>